<dbReference type="PANTHER" id="PTHR21666">
    <property type="entry name" value="PEPTIDASE-RELATED"/>
    <property type="match status" value="1"/>
</dbReference>
<organism evidence="2">
    <name type="scientific">hydrothermal vent metagenome</name>
    <dbReference type="NCBI Taxonomy" id="652676"/>
    <lineage>
        <taxon>unclassified sequences</taxon>
        <taxon>metagenomes</taxon>
        <taxon>ecological metagenomes</taxon>
    </lineage>
</organism>
<evidence type="ECO:0000259" key="1">
    <source>
        <dbReference type="Pfam" id="PF01551"/>
    </source>
</evidence>
<gene>
    <name evidence="2" type="ORF">MNBD_GAMMA06-1132</name>
</gene>
<sequence length="221" mass="25296">MHSKYKAKISIGAPLEGEWKFLRPPGHHPFAFDFVKTDSGHKKIHGKSLFCFLFKKVSSKDYYCWENSIVAPISGKIFRIGNGWQDHEYTNLWNTLKIWYNATYRWRPKKNGSLDIRPNVGNYIMIKADAGYIVFLAHIRNNSITVTPGHRVERGERLGLIGNSGNSTAPHLHINLFDQMEDPFTSKVLPFVFASFQTYTSQNQWISDTDSVPKVGAVVKF</sequence>
<evidence type="ECO:0000313" key="2">
    <source>
        <dbReference type="EMBL" id="VAW52844.1"/>
    </source>
</evidence>
<dbReference type="EMBL" id="UOFD01000052">
    <property type="protein sequence ID" value="VAW52844.1"/>
    <property type="molecule type" value="Genomic_DNA"/>
</dbReference>
<dbReference type="Gene3D" id="2.70.70.10">
    <property type="entry name" value="Glucose Permease (Domain IIA)"/>
    <property type="match status" value="1"/>
</dbReference>
<dbReference type="GO" id="GO:0004222">
    <property type="term" value="F:metalloendopeptidase activity"/>
    <property type="evidence" value="ECO:0007669"/>
    <property type="project" value="TreeGrafter"/>
</dbReference>
<proteinExistence type="predicted"/>
<accession>A0A3B0XA56</accession>
<dbReference type="SUPFAM" id="SSF51261">
    <property type="entry name" value="Duplicated hybrid motif"/>
    <property type="match status" value="1"/>
</dbReference>
<protein>
    <recommendedName>
        <fullName evidence="1">M23ase beta-sheet core domain-containing protein</fullName>
    </recommendedName>
</protein>
<reference evidence="2" key="1">
    <citation type="submission" date="2018-06" db="EMBL/GenBank/DDBJ databases">
        <authorList>
            <person name="Zhirakovskaya E."/>
        </authorList>
    </citation>
    <scope>NUCLEOTIDE SEQUENCE</scope>
</reference>
<name>A0A3B0XA56_9ZZZZ</name>
<dbReference type="InterPro" id="IPR050570">
    <property type="entry name" value="Cell_wall_metabolism_enzyme"/>
</dbReference>
<dbReference type="CDD" id="cd12797">
    <property type="entry name" value="M23_peptidase"/>
    <property type="match status" value="1"/>
</dbReference>
<dbReference type="AlphaFoldDB" id="A0A3B0XA56"/>
<feature type="domain" description="M23ase beta-sheet core" evidence="1">
    <location>
        <begin position="119"/>
        <end position="177"/>
    </location>
</feature>
<dbReference type="InterPro" id="IPR011055">
    <property type="entry name" value="Dup_hybrid_motif"/>
</dbReference>
<dbReference type="PANTHER" id="PTHR21666:SF285">
    <property type="entry name" value="M23 FAMILY METALLOPEPTIDASE"/>
    <property type="match status" value="1"/>
</dbReference>
<dbReference type="InterPro" id="IPR016047">
    <property type="entry name" value="M23ase_b-sheet_dom"/>
</dbReference>
<dbReference type="Pfam" id="PF01551">
    <property type="entry name" value="Peptidase_M23"/>
    <property type="match status" value="1"/>
</dbReference>